<accession>A0A075AQ06</accession>
<dbReference type="InterPro" id="IPR039333">
    <property type="entry name" value="PYM1"/>
</dbReference>
<evidence type="ECO:0000313" key="3">
    <source>
        <dbReference type="Proteomes" id="UP000030755"/>
    </source>
</evidence>
<dbReference type="InterPro" id="IPR015362">
    <property type="entry name" value="WIBG_mago-bd"/>
</dbReference>
<dbReference type="STRING" id="988480.A0A075AQ06"/>
<evidence type="ECO:0000313" key="2">
    <source>
        <dbReference type="EMBL" id="EPZ32316.1"/>
    </source>
</evidence>
<keyword evidence="3" id="KW-1185">Reference proteome</keyword>
<gene>
    <name evidence="2" type="ORF">O9G_002157</name>
</gene>
<dbReference type="Proteomes" id="UP000030755">
    <property type="component" value="Unassembled WGS sequence"/>
</dbReference>
<evidence type="ECO:0000259" key="1">
    <source>
        <dbReference type="SMART" id="SM01273"/>
    </source>
</evidence>
<dbReference type="GO" id="GO:1903259">
    <property type="term" value="P:exon-exon junction complex disassembly"/>
    <property type="evidence" value="ECO:0007669"/>
    <property type="project" value="InterPro"/>
</dbReference>
<organism evidence="2 3">
    <name type="scientific">Rozella allomycis (strain CSF55)</name>
    <dbReference type="NCBI Taxonomy" id="988480"/>
    <lineage>
        <taxon>Eukaryota</taxon>
        <taxon>Fungi</taxon>
        <taxon>Fungi incertae sedis</taxon>
        <taxon>Cryptomycota</taxon>
        <taxon>Cryptomycota incertae sedis</taxon>
        <taxon>Rozella</taxon>
    </lineage>
</organism>
<dbReference type="GO" id="GO:0035145">
    <property type="term" value="C:exon-exon junction complex"/>
    <property type="evidence" value="ECO:0007669"/>
    <property type="project" value="TreeGrafter"/>
</dbReference>
<protein>
    <recommendedName>
        <fullName evidence="1">WIBG Mago-binding domain-containing protein</fullName>
    </recommendedName>
</protein>
<dbReference type="SMART" id="SM01273">
    <property type="entry name" value="Mago-bind"/>
    <property type="match status" value="1"/>
</dbReference>
<dbReference type="AlphaFoldDB" id="A0A075AQ06"/>
<proteinExistence type="predicted"/>
<reference evidence="2 3" key="1">
    <citation type="journal article" date="2013" name="Curr. Biol.">
        <title>Shared signatures of parasitism and phylogenomics unite Cryptomycota and microsporidia.</title>
        <authorList>
            <person name="James T.Y."/>
            <person name="Pelin A."/>
            <person name="Bonen L."/>
            <person name="Ahrendt S."/>
            <person name="Sain D."/>
            <person name="Corradi N."/>
            <person name="Stajich J.E."/>
        </authorList>
    </citation>
    <scope>NUCLEOTIDE SEQUENCE [LARGE SCALE GENOMIC DNA]</scope>
    <source>
        <strain evidence="2 3">CSF55</strain>
    </source>
</reference>
<dbReference type="GO" id="GO:0003723">
    <property type="term" value="F:RNA binding"/>
    <property type="evidence" value="ECO:0007669"/>
    <property type="project" value="TreeGrafter"/>
</dbReference>
<dbReference type="HOGENOM" id="CLU_074603_3_2_1"/>
<dbReference type="PANTHER" id="PTHR22959">
    <property type="entry name" value="PYM PROTEIN"/>
    <property type="match status" value="1"/>
</dbReference>
<dbReference type="Pfam" id="PF09282">
    <property type="entry name" value="Mago-bind"/>
    <property type="match status" value="1"/>
</dbReference>
<feature type="domain" description="WIBG Mago-binding" evidence="1">
    <location>
        <begin position="1"/>
        <end position="27"/>
    </location>
</feature>
<name>A0A075AQ06_ROZAC</name>
<dbReference type="OrthoDB" id="21625at2759"/>
<dbReference type="GO" id="GO:0005737">
    <property type="term" value="C:cytoplasm"/>
    <property type="evidence" value="ECO:0007669"/>
    <property type="project" value="TreeGrafter"/>
</dbReference>
<dbReference type="EMBL" id="KE561161">
    <property type="protein sequence ID" value="EPZ32316.1"/>
    <property type="molecule type" value="Genomic_DNA"/>
</dbReference>
<sequence length="139" mass="15920">MSETVQGTQRPDGTWRKSYKVRTGYVALEDRPKYVVPQRRAPKNALVNSMDKTPISQHEKHVVESNKPKYDALVDQLVVSLGGMSMEDTKRLRSLKKKLRQIEDIETKLSNGTILNNDQMAKLKSKDEVLRKINLLEAK</sequence>
<dbReference type="InterPro" id="IPR036348">
    <property type="entry name" value="WIBG_N_sf"/>
</dbReference>
<dbReference type="PANTHER" id="PTHR22959:SF0">
    <property type="entry name" value="PARTNER OF Y14 AND MAGO"/>
    <property type="match status" value="1"/>
</dbReference>
<dbReference type="SUPFAM" id="SSF101931">
    <property type="entry name" value="Pym (Within the bgcn gene intron protein, WIBG), N-terminal domain"/>
    <property type="match status" value="1"/>
</dbReference>